<keyword evidence="2" id="KW-1185">Reference proteome</keyword>
<dbReference type="EMBL" id="JARK01001667">
    <property type="protein sequence ID" value="EYB83694.1"/>
    <property type="molecule type" value="Genomic_DNA"/>
</dbReference>
<accession>A0A016S0A7</accession>
<proteinExistence type="predicted"/>
<protein>
    <submittedName>
        <fullName evidence="1">Uncharacterized protein</fullName>
    </submittedName>
</protein>
<dbReference type="Proteomes" id="UP000024635">
    <property type="component" value="Unassembled WGS sequence"/>
</dbReference>
<reference evidence="2" key="1">
    <citation type="journal article" date="2015" name="Nat. Genet.">
        <title>The genome and transcriptome of the zoonotic hookworm Ancylostoma ceylanicum identify infection-specific gene families.</title>
        <authorList>
            <person name="Schwarz E.M."/>
            <person name="Hu Y."/>
            <person name="Antoshechkin I."/>
            <person name="Miller M.M."/>
            <person name="Sternberg P.W."/>
            <person name="Aroian R.V."/>
        </authorList>
    </citation>
    <scope>NUCLEOTIDE SEQUENCE</scope>
    <source>
        <strain evidence="2">HY135</strain>
    </source>
</reference>
<evidence type="ECO:0000313" key="1">
    <source>
        <dbReference type="EMBL" id="EYB83694.1"/>
    </source>
</evidence>
<sequence>MRSLNVYAEAITNTQFNHIPTSAPTRLRRASQLGFICFVESYWYVSTEVPRSGQVRDSPEASRSTCLT</sequence>
<organism evidence="1 2">
    <name type="scientific">Ancylostoma ceylanicum</name>
    <dbReference type="NCBI Taxonomy" id="53326"/>
    <lineage>
        <taxon>Eukaryota</taxon>
        <taxon>Metazoa</taxon>
        <taxon>Ecdysozoa</taxon>
        <taxon>Nematoda</taxon>
        <taxon>Chromadorea</taxon>
        <taxon>Rhabditida</taxon>
        <taxon>Rhabditina</taxon>
        <taxon>Rhabditomorpha</taxon>
        <taxon>Strongyloidea</taxon>
        <taxon>Ancylostomatidae</taxon>
        <taxon>Ancylostomatinae</taxon>
        <taxon>Ancylostoma</taxon>
    </lineage>
</organism>
<name>A0A016S0A7_9BILA</name>
<dbReference type="AlphaFoldDB" id="A0A016S0A7"/>
<comment type="caution">
    <text evidence="1">The sequence shown here is derived from an EMBL/GenBank/DDBJ whole genome shotgun (WGS) entry which is preliminary data.</text>
</comment>
<evidence type="ECO:0000313" key="2">
    <source>
        <dbReference type="Proteomes" id="UP000024635"/>
    </source>
</evidence>
<gene>
    <name evidence="1" type="primary">Acey_s0331.g2731</name>
    <name evidence="1" type="ORF">Y032_0331g2731</name>
</gene>